<keyword evidence="1" id="KW-0732">Signal</keyword>
<dbReference type="PROSITE" id="PS51257">
    <property type="entry name" value="PROKAR_LIPOPROTEIN"/>
    <property type="match status" value="1"/>
</dbReference>
<reference evidence="3" key="1">
    <citation type="submission" date="2021-01" db="EMBL/GenBank/DDBJ databases">
        <authorList>
            <person name="Zhong Y.L."/>
        </authorList>
    </citation>
    <scope>NUCLEOTIDE SEQUENCE</scope>
    <source>
        <strain evidence="3">KCTC 23302</strain>
    </source>
</reference>
<dbReference type="RefSeq" id="WP_201919162.1">
    <property type="nucleotide sequence ID" value="NZ_BAABAX010000005.1"/>
</dbReference>
<evidence type="ECO:0000259" key="2">
    <source>
        <dbReference type="Pfam" id="PF13648"/>
    </source>
</evidence>
<dbReference type="Proteomes" id="UP000651057">
    <property type="component" value="Unassembled WGS sequence"/>
</dbReference>
<dbReference type="AlphaFoldDB" id="A0A936ZXL5"/>
<evidence type="ECO:0000313" key="3">
    <source>
        <dbReference type="EMBL" id="MBL0683813.1"/>
    </source>
</evidence>
<proteinExistence type="predicted"/>
<sequence>MKKLGLIILLISATFTSCSSDDDAAAPPAVPTNETLIAGTWELTARKELGVDRTLDNCELTSTIQFNADKTYTEKTFVNISNECASDGEFVGTWAISGETITLIYNDFGTPASDTPKFSISSTNDVLVLTFDELEDTYKKK</sequence>
<name>A0A936ZXL5_9FLAO</name>
<dbReference type="EMBL" id="JAERQJ010000003">
    <property type="protein sequence ID" value="MBL0683813.1"/>
    <property type="molecule type" value="Genomic_DNA"/>
</dbReference>
<feature type="signal peptide" evidence="1">
    <location>
        <begin position="1"/>
        <end position="19"/>
    </location>
</feature>
<keyword evidence="4" id="KW-1185">Reference proteome</keyword>
<organism evidence="3 4">
    <name type="scientific">Aquimarina mytili</name>
    <dbReference type="NCBI Taxonomy" id="874423"/>
    <lineage>
        <taxon>Bacteria</taxon>
        <taxon>Pseudomonadati</taxon>
        <taxon>Bacteroidota</taxon>
        <taxon>Flavobacteriia</taxon>
        <taxon>Flavobacteriales</taxon>
        <taxon>Flavobacteriaceae</taxon>
        <taxon>Aquimarina</taxon>
    </lineage>
</organism>
<feature type="domain" description="Lipocalin-like" evidence="2">
    <location>
        <begin position="37"/>
        <end position="108"/>
    </location>
</feature>
<evidence type="ECO:0000256" key="1">
    <source>
        <dbReference type="SAM" id="SignalP"/>
    </source>
</evidence>
<evidence type="ECO:0000313" key="4">
    <source>
        <dbReference type="Proteomes" id="UP000651057"/>
    </source>
</evidence>
<feature type="chain" id="PRO_5038015153" evidence="1">
    <location>
        <begin position="20"/>
        <end position="141"/>
    </location>
</feature>
<accession>A0A936ZXL5</accession>
<gene>
    <name evidence="3" type="ORF">JJQ60_09820</name>
</gene>
<protein>
    <submittedName>
        <fullName evidence="3">Lipocalin family protein</fullName>
    </submittedName>
</protein>
<dbReference type="Pfam" id="PF13648">
    <property type="entry name" value="Lipocalin_4"/>
    <property type="match status" value="1"/>
</dbReference>
<comment type="caution">
    <text evidence="3">The sequence shown here is derived from an EMBL/GenBank/DDBJ whole genome shotgun (WGS) entry which is preliminary data.</text>
</comment>
<dbReference type="InterPro" id="IPR024311">
    <property type="entry name" value="Lipocalin-like"/>
</dbReference>